<dbReference type="GO" id="GO:0003989">
    <property type="term" value="F:acetyl-CoA carboxylase activity"/>
    <property type="evidence" value="ECO:0007669"/>
    <property type="project" value="InterPro"/>
</dbReference>
<dbReference type="PANTHER" id="PTHR42995:SF5">
    <property type="entry name" value="ACETYL-COENZYME A CARBOXYLASE CARBOXYL TRANSFERASE SUBUNIT BETA, CHLOROPLASTIC"/>
    <property type="match status" value="1"/>
</dbReference>
<gene>
    <name evidence="20" type="ORF">HDA39_008093</name>
</gene>
<dbReference type="GO" id="GO:0016743">
    <property type="term" value="F:carboxyl- or carbamoyltransferase activity"/>
    <property type="evidence" value="ECO:0007669"/>
    <property type="project" value="InterPro"/>
</dbReference>
<comment type="cofactor">
    <cofactor evidence="1">
        <name>Zn(2+)</name>
        <dbReference type="ChEBI" id="CHEBI:29105"/>
    </cofactor>
</comment>
<name>A0A7W9JG93_9ACTN</name>
<evidence type="ECO:0000256" key="2">
    <source>
        <dbReference type="ARBA" id="ARBA00004496"/>
    </source>
</evidence>
<dbReference type="InterPro" id="IPR034733">
    <property type="entry name" value="AcCoA_carboxyl_beta"/>
</dbReference>
<dbReference type="InterPro" id="IPR001095">
    <property type="entry name" value="Acetyl_CoA_COase_a_su"/>
</dbReference>
<dbReference type="Proteomes" id="UP000549971">
    <property type="component" value="Unassembled WGS sequence"/>
</dbReference>
<evidence type="ECO:0000256" key="4">
    <source>
        <dbReference type="ARBA" id="ARBA00010284"/>
    </source>
</evidence>
<dbReference type="InterPro" id="IPR011763">
    <property type="entry name" value="COA_CT_C"/>
</dbReference>
<organism evidence="20 21">
    <name type="scientific">Kribbella italica</name>
    <dbReference type="NCBI Taxonomy" id="1540520"/>
    <lineage>
        <taxon>Bacteria</taxon>
        <taxon>Bacillati</taxon>
        <taxon>Actinomycetota</taxon>
        <taxon>Actinomycetes</taxon>
        <taxon>Propionibacteriales</taxon>
        <taxon>Kribbellaceae</taxon>
        <taxon>Kribbella</taxon>
    </lineage>
</organism>
<keyword evidence="11" id="KW-0862">Zinc</keyword>
<dbReference type="RefSeq" id="WP_337926101.1">
    <property type="nucleotide sequence ID" value="NZ_JACHMY010000001.1"/>
</dbReference>
<evidence type="ECO:0000256" key="10">
    <source>
        <dbReference type="ARBA" id="ARBA00022741"/>
    </source>
</evidence>
<dbReference type="GO" id="GO:0008270">
    <property type="term" value="F:zinc ion binding"/>
    <property type="evidence" value="ECO:0007669"/>
    <property type="project" value="UniProtKB-KW"/>
</dbReference>
<evidence type="ECO:0000256" key="13">
    <source>
        <dbReference type="ARBA" id="ARBA00022840"/>
    </source>
</evidence>
<dbReference type="PANTHER" id="PTHR42995">
    <property type="entry name" value="ACETYL-COENZYME A CARBOXYLASE CARBOXYL TRANSFERASE SUBUNIT BETA, CHLOROPLASTIC"/>
    <property type="match status" value="1"/>
</dbReference>
<comment type="subcellular location">
    <subcellularLocation>
        <location evidence="2">Cytoplasm</location>
    </subcellularLocation>
</comment>
<keyword evidence="10" id="KW-0547">Nucleotide-binding</keyword>
<keyword evidence="9 20" id="KW-0808">Transferase</keyword>
<comment type="subunit">
    <text evidence="5">Acetyl-CoA carboxylase is a heterotetramer composed of biotin carboxyl carrier protein (AccB), biotin carboxylase (AccC) and two subunits of ACCase subunit beta/alpha.</text>
</comment>
<keyword evidence="12" id="KW-0276">Fatty acid metabolism</keyword>
<dbReference type="GO" id="GO:2001295">
    <property type="term" value="P:malonyl-CoA biosynthetic process"/>
    <property type="evidence" value="ECO:0007669"/>
    <property type="project" value="TreeGrafter"/>
</dbReference>
<evidence type="ECO:0000313" key="21">
    <source>
        <dbReference type="Proteomes" id="UP000549971"/>
    </source>
</evidence>
<feature type="domain" description="CoA carboxyltransferase C-terminal" evidence="19">
    <location>
        <begin position="223"/>
        <end position="467"/>
    </location>
</feature>
<dbReference type="Pfam" id="PF01039">
    <property type="entry name" value="Carboxyl_trans"/>
    <property type="match status" value="1"/>
</dbReference>
<evidence type="ECO:0000256" key="12">
    <source>
        <dbReference type="ARBA" id="ARBA00022832"/>
    </source>
</evidence>
<evidence type="ECO:0000313" key="20">
    <source>
        <dbReference type="EMBL" id="MBB5841359.1"/>
    </source>
</evidence>
<keyword evidence="20" id="KW-0436">Ligase</keyword>
<dbReference type="InterPro" id="IPR000438">
    <property type="entry name" value="Acetyl_CoA_COase_Trfase_b_su"/>
</dbReference>
<sequence length="476" mass="49170">MGLVSGAASGRGRPSARELIEVVLDPGSFESWDEAADLSGHSPDYVQQLAVAAERSGADESVLTGRGLMRGRPVAVLVSEFAFLAGSIGRAAAARITSAVRRATAEGLPILASTASGGTRLQEGAPAFFEMVRISRALMAHKAAGLPYLVHLRHPTTGGVFASWGSLGHVTVAEPGALVGFLGPKVYQALYDEPFPTDVQTAENLAEHGVIDGVVESVDLPVLLDRALGILVDPPTLPQLVRRTEHSTAVNGWDAVLSTRSDDRAGVREFLRFACTGTVRLTSADASVLVALTRVDGRPCVLVGQDRESDRPLGPAALRSARRGMRLAEDLGLPLVTLIDTAGAELSRAAEEGGLAGEIAQCIATMSTLTVPTVSVLLGQGTGGGALALLPATTVLAAGHAWLAPLPPEGASAIMYGDTTHAPTLATAQRIAATDLRDAGIVHHVVPELPADTAESLTTALAAEIAQHLSSRPLGS</sequence>
<proteinExistence type="inferred from homology"/>
<comment type="caution">
    <text evidence="20">The sequence shown here is derived from an EMBL/GenBank/DDBJ whole genome shotgun (WGS) entry which is preliminary data.</text>
</comment>
<evidence type="ECO:0000256" key="16">
    <source>
        <dbReference type="ARBA" id="ARBA00025280"/>
    </source>
</evidence>
<dbReference type="EMBL" id="JACHMY010000001">
    <property type="protein sequence ID" value="MBB5841359.1"/>
    <property type="molecule type" value="Genomic_DNA"/>
</dbReference>
<feature type="domain" description="CoA carboxyltransferase N-terminal" evidence="18">
    <location>
        <begin position="1"/>
        <end position="246"/>
    </location>
</feature>
<dbReference type="PRINTS" id="PR01070">
    <property type="entry name" value="ACCCTRFRASEB"/>
</dbReference>
<dbReference type="EC" id="2.1.3.15" evidence="6"/>
<comment type="similarity">
    <text evidence="3">In the C-terminal section; belongs to the AccA family.</text>
</comment>
<keyword evidence="11" id="KW-0863">Zinc-finger</keyword>
<evidence type="ECO:0000259" key="19">
    <source>
        <dbReference type="PROSITE" id="PS50989"/>
    </source>
</evidence>
<evidence type="ECO:0000256" key="3">
    <source>
        <dbReference type="ARBA" id="ARBA00006276"/>
    </source>
</evidence>
<dbReference type="GO" id="GO:0005524">
    <property type="term" value="F:ATP binding"/>
    <property type="evidence" value="ECO:0007669"/>
    <property type="project" value="UniProtKB-KW"/>
</dbReference>
<evidence type="ECO:0000256" key="11">
    <source>
        <dbReference type="ARBA" id="ARBA00022771"/>
    </source>
</evidence>
<evidence type="ECO:0000256" key="1">
    <source>
        <dbReference type="ARBA" id="ARBA00001947"/>
    </source>
</evidence>
<dbReference type="SUPFAM" id="SSF52096">
    <property type="entry name" value="ClpP/crotonase"/>
    <property type="match status" value="2"/>
</dbReference>
<evidence type="ECO:0000256" key="17">
    <source>
        <dbReference type="ARBA" id="ARBA00049152"/>
    </source>
</evidence>
<keyword evidence="8" id="KW-0444">Lipid biosynthesis</keyword>
<reference evidence="20 21" key="1">
    <citation type="submission" date="2020-08" db="EMBL/GenBank/DDBJ databases">
        <title>Sequencing the genomes of 1000 actinobacteria strains.</title>
        <authorList>
            <person name="Klenk H.-P."/>
        </authorList>
    </citation>
    <scope>NUCLEOTIDE SEQUENCE [LARGE SCALE GENOMIC DNA]</scope>
    <source>
        <strain evidence="20 21">DSM 28967</strain>
    </source>
</reference>
<evidence type="ECO:0000256" key="9">
    <source>
        <dbReference type="ARBA" id="ARBA00022679"/>
    </source>
</evidence>
<evidence type="ECO:0000259" key="18">
    <source>
        <dbReference type="PROSITE" id="PS50980"/>
    </source>
</evidence>
<evidence type="ECO:0000256" key="15">
    <source>
        <dbReference type="ARBA" id="ARBA00023160"/>
    </source>
</evidence>
<dbReference type="InterPro" id="IPR011762">
    <property type="entry name" value="COA_CT_N"/>
</dbReference>
<dbReference type="InterPro" id="IPR029045">
    <property type="entry name" value="ClpP/crotonase-like_dom_sf"/>
</dbReference>
<dbReference type="PROSITE" id="PS50980">
    <property type="entry name" value="COA_CT_NTER"/>
    <property type="match status" value="1"/>
</dbReference>
<evidence type="ECO:0000256" key="8">
    <source>
        <dbReference type="ARBA" id="ARBA00022516"/>
    </source>
</evidence>
<protein>
    <recommendedName>
        <fullName evidence="7">Acetyl-coenzyme A carboxylase carboxyl transferase subunits beta/alpha</fullName>
        <ecNumber evidence="6">2.1.3.15</ecNumber>
    </recommendedName>
</protein>
<comment type="catalytic activity">
    <reaction evidence="17">
        <text>N(6)-carboxybiotinyl-L-lysyl-[protein] + acetyl-CoA = N(6)-biotinyl-L-lysyl-[protein] + malonyl-CoA</text>
        <dbReference type="Rhea" id="RHEA:54728"/>
        <dbReference type="Rhea" id="RHEA-COMP:10505"/>
        <dbReference type="Rhea" id="RHEA-COMP:10506"/>
        <dbReference type="ChEBI" id="CHEBI:57288"/>
        <dbReference type="ChEBI" id="CHEBI:57384"/>
        <dbReference type="ChEBI" id="CHEBI:83144"/>
        <dbReference type="ChEBI" id="CHEBI:83145"/>
        <dbReference type="EC" id="2.1.3.15"/>
    </reaction>
</comment>
<comment type="function">
    <text evidence="16">Component of the acetyl coenzyme A carboxylase (ACC) complex. Biotin carboxylase (BC) catalyzes the carboxylation of biotin on its carrier protein (BCCP) and then the CO(2) group is transferred by the transcarboxylase to acetyl-CoA to form malonyl-CoA.</text>
</comment>
<keyword evidence="15" id="KW-0275">Fatty acid biosynthesis</keyword>
<evidence type="ECO:0000256" key="5">
    <source>
        <dbReference type="ARBA" id="ARBA00011664"/>
    </source>
</evidence>
<keyword evidence="21" id="KW-1185">Reference proteome</keyword>
<dbReference type="Gene3D" id="3.90.226.10">
    <property type="entry name" value="2-enoyl-CoA Hydratase, Chain A, domain 1"/>
    <property type="match status" value="2"/>
</dbReference>
<keyword evidence="13" id="KW-0067">ATP-binding</keyword>
<dbReference type="Pfam" id="PF03255">
    <property type="entry name" value="ACCA"/>
    <property type="match status" value="1"/>
</dbReference>
<keyword evidence="11" id="KW-0479">Metal-binding</keyword>
<dbReference type="GO" id="GO:0006633">
    <property type="term" value="P:fatty acid biosynthetic process"/>
    <property type="evidence" value="ECO:0007669"/>
    <property type="project" value="UniProtKB-KW"/>
</dbReference>
<accession>A0A7W9JG93</accession>
<dbReference type="GO" id="GO:0009317">
    <property type="term" value="C:acetyl-CoA carboxylase complex"/>
    <property type="evidence" value="ECO:0007669"/>
    <property type="project" value="InterPro"/>
</dbReference>
<evidence type="ECO:0000256" key="6">
    <source>
        <dbReference type="ARBA" id="ARBA00011883"/>
    </source>
</evidence>
<dbReference type="PROSITE" id="PS50989">
    <property type="entry name" value="COA_CT_CTER"/>
    <property type="match status" value="1"/>
</dbReference>
<keyword evidence="14" id="KW-0443">Lipid metabolism</keyword>
<evidence type="ECO:0000256" key="14">
    <source>
        <dbReference type="ARBA" id="ARBA00023098"/>
    </source>
</evidence>
<dbReference type="AlphaFoldDB" id="A0A7W9JG93"/>
<evidence type="ECO:0000256" key="7">
    <source>
        <dbReference type="ARBA" id="ARBA00018312"/>
    </source>
</evidence>
<comment type="similarity">
    <text evidence="4">In the N-terminal section; belongs to the AccD/PCCB family.</text>
</comment>